<keyword evidence="18" id="KW-0614">Plasmid</keyword>
<dbReference type="Proteomes" id="UP000262427">
    <property type="component" value="Chromosome MP"/>
</dbReference>
<evidence type="ECO:0000256" key="6">
    <source>
        <dbReference type="ARBA" id="ARBA00022676"/>
    </source>
</evidence>
<dbReference type="EMBL" id="LN899827">
    <property type="protein sequence ID" value="CUV46331.1"/>
    <property type="molecule type" value="Genomic_DNA"/>
</dbReference>
<comment type="similarity">
    <text evidence="2 9">Belongs to the glycosyltransferase 20 family.</text>
</comment>
<dbReference type="NCBIfam" id="TIGR02400">
    <property type="entry name" value="trehalose_OtsA"/>
    <property type="match status" value="1"/>
</dbReference>
<evidence type="ECO:0000256" key="3">
    <source>
        <dbReference type="ARBA" id="ARBA00011881"/>
    </source>
</evidence>
<dbReference type="Pfam" id="PF00982">
    <property type="entry name" value="Glyco_transf_20"/>
    <property type="match status" value="1"/>
</dbReference>
<name>A0A0K1ZSV5_RALSL</name>
<reference evidence="15" key="1">
    <citation type="submission" date="2015-10" db="EMBL/GenBank/DDBJ databases">
        <authorList>
            <person name="Gilbert D.G."/>
        </authorList>
    </citation>
    <scope>NUCLEOTIDE SEQUENCE</scope>
    <source>
        <strain evidence="15">Phyl III-seqv23</strain>
    </source>
</reference>
<dbReference type="InterPro" id="IPR001830">
    <property type="entry name" value="Glyco_trans_20"/>
</dbReference>
<evidence type="ECO:0000313" key="15">
    <source>
        <dbReference type="EMBL" id="CUV46331.1"/>
    </source>
</evidence>
<evidence type="ECO:0000313" key="10">
    <source>
        <dbReference type="EMBL" id="AYA49243.1"/>
    </source>
</evidence>
<dbReference type="PANTHER" id="PTHR10788:SF106">
    <property type="entry name" value="BCDNA.GH08860"/>
    <property type="match status" value="1"/>
</dbReference>
<evidence type="ECO:0000313" key="11">
    <source>
        <dbReference type="EMBL" id="CUV24585.1"/>
    </source>
</evidence>
<evidence type="ECO:0000313" key="19">
    <source>
        <dbReference type="Proteomes" id="UP000262427"/>
    </source>
</evidence>
<dbReference type="AlphaFoldDB" id="A0A0K1ZSV5"/>
<dbReference type="FunFam" id="3.40.50.2000:FF:000024">
    <property type="entry name" value="Trehalose-6-phosphate synthase"/>
    <property type="match status" value="1"/>
</dbReference>
<dbReference type="GO" id="GO:0005992">
    <property type="term" value="P:trehalose biosynthetic process"/>
    <property type="evidence" value="ECO:0007669"/>
    <property type="project" value="UniProtKB-UniRule"/>
</dbReference>
<gene>
    <name evidence="15" type="primary">otsA</name>
    <name evidence="18" type="ORF">LH706_24955</name>
    <name evidence="17" type="ORF">RD1301_v1_3060011</name>
    <name evidence="10" type="ORF">RSP824_23005</name>
    <name evidence="11" type="ORF">RUN1744_v1_660041</name>
    <name evidence="12" type="ORF">RUN1985_v1_300034</name>
    <name evidence="16" type="ORF">RUN215_v1_590038</name>
    <name evidence="13" type="ORF">TD1301_v1_1220003</name>
    <name evidence="14" type="ORF">TF3108_v1_680041</name>
    <name evidence="15" type="ORF">TO10_v1_560033</name>
</gene>
<dbReference type="EMBL" id="LN899826">
    <property type="protein sequence ID" value="CUV41123.1"/>
    <property type="molecule type" value="Genomic_DNA"/>
</dbReference>
<dbReference type="EC" id="2.4.1.15" evidence="4 9"/>
<dbReference type="EMBL" id="LN899825">
    <property type="protein sequence ID" value="CUV35067.1"/>
    <property type="molecule type" value="Genomic_DNA"/>
</dbReference>
<evidence type="ECO:0000313" key="12">
    <source>
        <dbReference type="EMBL" id="CUV29267.1"/>
    </source>
</evidence>
<comment type="pathway">
    <text evidence="1 9">Glycan biosynthesis; trehalose biosynthesis.</text>
</comment>
<dbReference type="EMBL" id="LN899822">
    <property type="protein sequence ID" value="CUV63034.1"/>
    <property type="molecule type" value="Genomic_DNA"/>
</dbReference>
<dbReference type="InterPro" id="IPR012766">
    <property type="entry name" value="Trehalose_OtsA"/>
</dbReference>
<keyword evidence="7 9" id="KW-0808">Transferase</keyword>
<dbReference type="EMBL" id="LN899824">
    <property type="protein sequence ID" value="CUV29267.1"/>
    <property type="molecule type" value="Genomic_DNA"/>
</dbReference>
<evidence type="ECO:0000313" key="16">
    <source>
        <dbReference type="EMBL" id="CUV55903.1"/>
    </source>
</evidence>
<dbReference type="Gene3D" id="3.40.50.2000">
    <property type="entry name" value="Glycogen Phosphorylase B"/>
    <property type="match status" value="2"/>
</dbReference>
<evidence type="ECO:0000313" key="17">
    <source>
        <dbReference type="EMBL" id="CUV63034.1"/>
    </source>
</evidence>
<comment type="function">
    <text evidence="9">Probably involved in the osmoprotection via the biosynthesis of trehalose. Catalyzes the transfer of glucose from UDP-alpha-D-glucose (UDP-Glc) to D-glucose 6-phosphate (Glc-6-P) to form trehalose-6-phosphate. Acts with retention of the anomeric configuration of the UDP-sugar donor.</text>
</comment>
<dbReference type="GO" id="GO:0003825">
    <property type="term" value="F:alpha,alpha-trehalose-phosphate synthase (UDP-forming) activity"/>
    <property type="evidence" value="ECO:0007669"/>
    <property type="project" value="UniProtKB-UniRule"/>
</dbReference>
<comment type="subunit">
    <text evidence="3 9">Homotetramer.</text>
</comment>
<reference evidence="19" key="3">
    <citation type="submission" date="2018-01" db="EMBL/GenBank/DDBJ databases">
        <title>Raltonia solanacearum P824 infects blueberry.</title>
        <authorList>
            <person name="Bocsanczy A.M."/>
            <person name="Norman D.J."/>
        </authorList>
    </citation>
    <scope>NUCLEOTIDE SEQUENCE [LARGE SCALE GENOMIC DNA]</scope>
    <source>
        <strain evidence="19">P824</strain>
    </source>
</reference>
<dbReference type="UniPathway" id="UPA00299"/>
<comment type="catalytic activity">
    <reaction evidence="8 9">
        <text>D-glucose 6-phosphate + UDP-alpha-D-glucose = alpha,alpha-trehalose 6-phosphate + UDP + H(+)</text>
        <dbReference type="Rhea" id="RHEA:18889"/>
        <dbReference type="ChEBI" id="CHEBI:15378"/>
        <dbReference type="ChEBI" id="CHEBI:58223"/>
        <dbReference type="ChEBI" id="CHEBI:58429"/>
        <dbReference type="ChEBI" id="CHEBI:58885"/>
        <dbReference type="ChEBI" id="CHEBI:61548"/>
        <dbReference type="EC" id="2.4.1.15"/>
    </reaction>
</comment>
<dbReference type="CDD" id="cd03788">
    <property type="entry name" value="GT20_TPS"/>
    <property type="match status" value="1"/>
</dbReference>
<protein>
    <recommendedName>
        <fullName evidence="5 9">Trehalose-6-phosphate synthase</fullName>
        <ecNumber evidence="4 9">2.4.1.15</ecNumber>
    </recommendedName>
    <alternativeName>
        <fullName evidence="9">Osmoregulatory trehalose synthesis protein A</fullName>
    </alternativeName>
    <alternativeName>
        <fullName evidence="9">UDP-glucose-glucosephosphate glucosyltransferase</fullName>
    </alternativeName>
</protein>
<dbReference type="EMBL" id="CP085044">
    <property type="protein sequence ID" value="UZF17217.1"/>
    <property type="molecule type" value="Genomic_DNA"/>
</dbReference>
<dbReference type="PANTHER" id="PTHR10788">
    <property type="entry name" value="TREHALOSE-6-PHOSPHATE SYNTHASE"/>
    <property type="match status" value="1"/>
</dbReference>
<evidence type="ECO:0000313" key="13">
    <source>
        <dbReference type="EMBL" id="CUV35067.1"/>
    </source>
</evidence>
<evidence type="ECO:0000313" key="14">
    <source>
        <dbReference type="EMBL" id="CUV41123.1"/>
    </source>
</evidence>
<dbReference type="PATRIC" id="fig|305.107.peg.2573"/>
<geneLocation type="plasmid" evidence="18 20">
    <name>p1</name>
</geneLocation>
<dbReference type="EMBL" id="LN899823">
    <property type="protein sequence ID" value="CUV24585.1"/>
    <property type="molecule type" value="Genomic_DNA"/>
</dbReference>
<dbReference type="EMBL" id="CP025742">
    <property type="protein sequence ID" value="AYA49243.1"/>
    <property type="molecule type" value="Genomic_DNA"/>
</dbReference>
<evidence type="ECO:0000313" key="20">
    <source>
        <dbReference type="Proteomes" id="UP001164049"/>
    </source>
</evidence>
<evidence type="ECO:0000256" key="2">
    <source>
        <dbReference type="ARBA" id="ARBA00008799"/>
    </source>
</evidence>
<reference evidence="18" key="4">
    <citation type="submission" date="2021-10" db="EMBL/GenBank/DDBJ databases">
        <title>Complete genome sequences of five Ralstonia solancearum strains isolated from sunflower.</title>
        <authorList>
            <person name="She X."/>
            <person name="He Z."/>
        </authorList>
    </citation>
    <scope>NUCLEOTIDE SEQUENCE</scope>
    <source>
        <strain evidence="18">RS638</strain>
        <plasmid evidence="18">p1</plasmid>
    </source>
</reference>
<dbReference type="EMBL" id="LN899820">
    <property type="protein sequence ID" value="CUV55903.1"/>
    <property type="molecule type" value="Genomic_DNA"/>
</dbReference>
<evidence type="ECO:0000256" key="7">
    <source>
        <dbReference type="ARBA" id="ARBA00022679"/>
    </source>
</evidence>
<reference evidence="10" key="2">
    <citation type="submission" date="2018-01" db="EMBL/GenBank/DDBJ databases">
        <title>Ralstonia pseudosolanacearum P824 infects blueberry.</title>
        <authorList>
            <person name="Bocsanczy A.M."/>
            <person name="Norman D.J."/>
        </authorList>
    </citation>
    <scope>NUCLEOTIDE SEQUENCE</scope>
    <source>
        <strain evidence="10">P824</strain>
    </source>
</reference>
<evidence type="ECO:0000256" key="1">
    <source>
        <dbReference type="ARBA" id="ARBA00005199"/>
    </source>
</evidence>
<sequence>MSRLIVVSNRVAPIAEGQASAGGLAVGVYDALRDTGGVWFGWSGEIAPGASGEPSIAAKGAITFATVGLSRRDYDQYYRGFANATLWPVFHYRVDLARYERQEYHGYRRVNTQFAHQLKALVQPDDILWVHDYHLIPFAAECRALGLRNRIGFFLHIPFPSPEILTTIPPHEELMRALCAYDLLGFQTETDRVAFYDYIEREARGYIENKEHNGPVHAYGNTLRAEVYPIGVHPDEIARQAVSSLARRNPFAREADASGGRPLKLIMSVDRLDYSKGLPERFRAFEQLLDDFPDHRRHVTFVQIAPTSRQDVQSYQQIRQRLEAESGRINGKHSELDWTPIRYINKQYDRRMLMALFRASHIGYVTPLRDGMNLVAKEYVAAQDPEAPGVLVLSRFAGAARELDAALIVNPYDTRGMAEALNRALTMPLEERKARHAHMMDRLRAADLTAWRERFLADLRGASAR</sequence>
<evidence type="ECO:0000313" key="18">
    <source>
        <dbReference type="EMBL" id="UZF17217.1"/>
    </source>
</evidence>
<evidence type="ECO:0000256" key="4">
    <source>
        <dbReference type="ARBA" id="ARBA00012538"/>
    </source>
</evidence>
<proteinExistence type="inferred from homology"/>
<organism evidence="15">
    <name type="scientific">Ralstonia solanacearum</name>
    <name type="common">Pseudomonas solanacearum</name>
    <dbReference type="NCBI Taxonomy" id="305"/>
    <lineage>
        <taxon>Bacteria</taxon>
        <taxon>Pseudomonadati</taxon>
        <taxon>Pseudomonadota</taxon>
        <taxon>Betaproteobacteria</taxon>
        <taxon>Burkholderiales</taxon>
        <taxon>Burkholderiaceae</taxon>
        <taxon>Ralstonia</taxon>
        <taxon>Ralstonia solanacearum species complex</taxon>
    </lineage>
</organism>
<evidence type="ECO:0000256" key="8">
    <source>
        <dbReference type="ARBA" id="ARBA00048039"/>
    </source>
</evidence>
<accession>A0A0K1ZSV5</accession>
<evidence type="ECO:0000256" key="5">
    <source>
        <dbReference type="ARBA" id="ARBA00018539"/>
    </source>
</evidence>
<keyword evidence="6 9" id="KW-0328">Glycosyltransferase</keyword>
<evidence type="ECO:0000256" key="9">
    <source>
        <dbReference type="RuleBase" id="RU362045"/>
    </source>
</evidence>
<dbReference type="SUPFAM" id="SSF53756">
    <property type="entry name" value="UDP-Glycosyltransferase/glycogen phosphorylase"/>
    <property type="match status" value="1"/>
</dbReference>